<name>A0A2P2J863_RHIMU</name>
<proteinExistence type="predicted"/>
<accession>A0A2P2J863</accession>
<organism evidence="1">
    <name type="scientific">Rhizophora mucronata</name>
    <name type="common">Asiatic mangrove</name>
    <dbReference type="NCBI Taxonomy" id="61149"/>
    <lineage>
        <taxon>Eukaryota</taxon>
        <taxon>Viridiplantae</taxon>
        <taxon>Streptophyta</taxon>
        <taxon>Embryophyta</taxon>
        <taxon>Tracheophyta</taxon>
        <taxon>Spermatophyta</taxon>
        <taxon>Magnoliopsida</taxon>
        <taxon>eudicotyledons</taxon>
        <taxon>Gunneridae</taxon>
        <taxon>Pentapetalae</taxon>
        <taxon>rosids</taxon>
        <taxon>fabids</taxon>
        <taxon>Malpighiales</taxon>
        <taxon>Rhizophoraceae</taxon>
        <taxon>Rhizophora</taxon>
    </lineage>
</organism>
<dbReference type="AlphaFoldDB" id="A0A2P2J863"/>
<reference evidence="1" key="1">
    <citation type="submission" date="2018-02" db="EMBL/GenBank/DDBJ databases">
        <title>Rhizophora mucronata_Transcriptome.</title>
        <authorList>
            <person name="Meera S.P."/>
            <person name="Sreeshan A."/>
            <person name="Augustine A."/>
        </authorList>
    </citation>
    <scope>NUCLEOTIDE SEQUENCE</scope>
    <source>
        <tissue evidence="1">Leaf</tissue>
    </source>
</reference>
<sequence>MSMLVSLLLSKEIVGSVRDYMGFNLSNPRDIVSFAQRTTENENQQH</sequence>
<evidence type="ECO:0000313" key="1">
    <source>
        <dbReference type="EMBL" id="MBW89587.1"/>
    </source>
</evidence>
<protein>
    <submittedName>
        <fullName evidence="1">Uncharacterized protein</fullName>
    </submittedName>
</protein>
<dbReference type="EMBL" id="GGEC01009104">
    <property type="protein sequence ID" value="MBW89587.1"/>
    <property type="molecule type" value="Transcribed_RNA"/>
</dbReference>